<organism evidence="3">
    <name type="scientific">marine metagenome</name>
    <dbReference type="NCBI Taxonomy" id="408172"/>
    <lineage>
        <taxon>unclassified sequences</taxon>
        <taxon>metagenomes</taxon>
        <taxon>ecological metagenomes</taxon>
    </lineage>
</organism>
<reference evidence="3" key="1">
    <citation type="submission" date="2018-05" db="EMBL/GenBank/DDBJ databases">
        <authorList>
            <person name="Lanie J.A."/>
            <person name="Ng W.-L."/>
            <person name="Kazmierczak K.M."/>
            <person name="Andrzejewski T.M."/>
            <person name="Davidsen T.M."/>
            <person name="Wayne K.J."/>
            <person name="Tettelin H."/>
            <person name="Glass J.I."/>
            <person name="Rusch D."/>
            <person name="Podicherti R."/>
            <person name="Tsui H.-C.T."/>
            <person name="Winkler M.E."/>
        </authorList>
    </citation>
    <scope>NUCLEOTIDE SEQUENCE</scope>
</reference>
<accession>A0A381ZYS6</accession>
<dbReference type="AlphaFoldDB" id="A0A381ZYS6"/>
<protein>
    <recommendedName>
        <fullName evidence="4">Aryldialkylphosphatase</fullName>
    </recommendedName>
</protein>
<evidence type="ECO:0000256" key="1">
    <source>
        <dbReference type="ARBA" id="ARBA00022723"/>
    </source>
</evidence>
<dbReference type="EMBL" id="UINC01023079">
    <property type="protein sequence ID" value="SVA94022.1"/>
    <property type="molecule type" value="Genomic_DNA"/>
</dbReference>
<gene>
    <name evidence="3" type="ORF">METZ01_LOCUS146876</name>
</gene>
<dbReference type="PROSITE" id="PS01322">
    <property type="entry name" value="PHOSPHOTRIESTERASE_1"/>
    <property type="match status" value="1"/>
</dbReference>
<dbReference type="SUPFAM" id="SSF51556">
    <property type="entry name" value="Metallo-dependent hydrolases"/>
    <property type="match status" value="1"/>
</dbReference>
<name>A0A381ZYS6_9ZZZZ</name>
<dbReference type="GO" id="GO:0016788">
    <property type="term" value="F:hydrolase activity, acting on ester bonds"/>
    <property type="evidence" value="ECO:0007669"/>
    <property type="project" value="InterPro"/>
</dbReference>
<keyword evidence="2" id="KW-0378">Hydrolase</keyword>
<dbReference type="InterPro" id="IPR001559">
    <property type="entry name" value="Phosphotriesterase"/>
</dbReference>
<dbReference type="Pfam" id="PF02126">
    <property type="entry name" value="PTE"/>
    <property type="match status" value="1"/>
</dbReference>
<dbReference type="InterPro" id="IPR032466">
    <property type="entry name" value="Metal_Hydrolase"/>
</dbReference>
<keyword evidence="1" id="KW-0479">Metal-binding</keyword>
<evidence type="ECO:0008006" key="4">
    <source>
        <dbReference type="Google" id="ProtNLM"/>
    </source>
</evidence>
<sequence length="350" mass="39696">MTKHNLKGKIQTVTGLIEPESLGPTLMHEHILWDVTRPEVSVDAKRKNIPEITITLENVWEINRRSTLDYGNQSNQKYSVALEELNRLRSDCADAAIVDLTNFGIKPDPNGLRYLSEGARVPIVQGAGYYVDEYIPEDLKSATIDQLTREIVDQVTVGCWGTDVRAGIIGEIGCMWPLRPFERKVLQAAALAQQETGASINVHPGRHRDAPFEIVDVIQSVGGNVDRLIMSHIDRTFSEIDDVIKLAETGCVIEYDFFGIETSYYWFNDTDLPTDYMRLAFVRTLIEKGFERQIVFSQDICTKTRLASFGGHGYGHLFRNVVPLMQRKEFSNKEIQIILQDTPRFLLTFV</sequence>
<evidence type="ECO:0000256" key="2">
    <source>
        <dbReference type="ARBA" id="ARBA00022801"/>
    </source>
</evidence>
<dbReference type="GO" id="GO:0008270">
    <property type="term" value="F:zinc ion binding"/>
    <property type="evidence" value="ECO:0007669"/>
    <property type="project" value="InterPro"/>
</dbReference>
<dbReference type="PANTHER" id="PTHR10819:SF3">
    <property type="entry name" value="PHOSPHOTRIESTERASE-RELATED PROTEIN"/>
    <property type="match status" value="1"/>
</dbReference>
<dbReference type="PANTHER" id="PTHR10819">
    <property type="entry name" value="PHOSPHOTRIESTERASE-RELATED"/>
    <property type="match status" value="1"/>
</dbReference>
<evidence type="ECO:0000313" key="3">
    <source>
        <dbReference type="EMBL" id="SVA94022.1"/>
    </source>
</evidence>
<dbReference type="PROSITE" id="PS51347">
    <property type="entry name" value="PHOSPHOTRIESTERASE_2"/>
    <property type="match status" value="1"/>
</dbReference>
<dbReference type="Gene3D" id="3.20.20.140">
    <property type="entry name" value="Metal-dependent hydrolases"/>
    <property type="match status" value="1"/>
</dbReference>
<proteinExistence type="predicted"/>
<dbReference type="InterPro" id="IPR017947">
    <property type="entry name" value="AryldialkylPase_Zn-BS"/>
</dbReference>